<name>A0A2T0WPV6_9RHOB</name>
<reference evidence="2 3" key="1">
    <citation type="submission" date="2018-03" db="EMBL/GenBank/DDBJ databases">
        <title>Genomic Encyclopedia of Archaeal and Bacterial Type Strains, Phase II (KMG-II): from individual species to whole genera.</title>
        <authorList>
            <person name="Goeker M."/>
        </authorList>
    </citation>
    <scope>NUCLEOTIDE SEQUENCE [LARGE SCALE GENOMIC DNA]</scope>
    <source>
        <strain evidence="2 3">DSM 100212</strain>
    </source>
</reference>
<organism evidence="2 3">
    <name type="scientific">Donghicola tyrosinivorans</name>
    <dbReference type="NCBI Taxonomy" id="1652492"/>
    <lineage>
        <taxon>Bacteria</taxon>
        <taxon>Pseudomonadati</taxon>
        <taxon>Pseudomonadota</taxon>
        <taxon>Alphaproteobacteria</taxon>
        <taxon>Rhodobacterales</taxon>
        <taxon>Roseobacteraceae</taxon>
        <taxon>Donghicola</taxon>
    </lineage>
</organism>
<keyword evidence="3" id="KW-1185">Reference proteome</keyword>
<accession>A0A2T0WPV6</accession>
<sequence length="131" mass="14232">MLRSICTVVGLAAFLATPIMANAATVESCRVNGTEAYACVVTPLPTTGNYMSMMAFGNISQRDVPDFLLKGLSDPALFEVEAHIGINWKNLGVWRRNPNVPDYMCLAPTQALAPSDPTEVCMYFRLNLGSN</sequence>
<feature type="signal peptide" evidence="1">
    <location>
        <begin position="1"/>
        <end position="23"/>
    </location>
</feature>
<evidence type="ECO:0000313" key="3">
    <source>
        <dbReference type="Proteomes" id="UP000238392"/>
    </source>
</evidence>
<gene>
    <name evidence="2" type="ORF">CLV74_10771</name>
</gene>
<dbReference type="Proteomes" id="UP000238392">
    <property type="component" value="Unassembled WGS sequence"/>
</dbReference>
<dbReference type="RefSeq" id="WP_106264842.1">
    <property type="nucleotide sequence ID" value="NZ_PVTQ01000007.1"/>
</dbReference>
<keyword evidence="1" id="KW-0732">Signal</keyword>
<protein>
    <submittedName>
        <fullName evidence="2">Uncharacterized protein</fullName>
    </submittedName>
</protein>
<dbReference type="AlphaFoldDB" id="A0A2T0WPV6"/>
<dbReference type="EMBL" id="PVTQ01000007">
    <property type="protein sequence ID" value="PRY88729.1"/>
    <property type="molecule type" value="Genomic_DNA"/>
</dbReference>
<evidence type="ECO:0000256" key="1">
    <source>
        <dbReference type="SAM" id="SignalP"/>
    </source>
</evidence>
<comment type="caution">
    <text evidence="2">The sequence shown here is derived from an EMBL/GenBank/DDBJ whole genome shotgun (WGS) entry which is preliminary data.</text>
</comment>
<evidence type="ECO:0000313" key="2">
    <source>
        <dbReference type="EMBL" id="PRY88729.1"/>
    </source>
</evidence>
<feature type="chain" id="PRO_5015430844" evidence="1">
    <location>
        <begin position="24"/>
        <end position="131"/>
    </location>
</feature>
<proteinExistence type="predicted"/>